<evidence type="ECO:0000313" key="2">
    <source>
        <dbReference type="Proteomes" id="UP000030755"/>
    </source>
</evidence>
<evidence type="ECO:0000313" key="1">
    <source>
        <dbReference type="EMBL" id="EPZ32184.1"/>
    </source>
</evidence>
<dbReference type="HOGENOM" id="CLU_2943092_0_0_1"/>
<protein>
    <submittedName>
        <fullName evidence="1">Uncharacterized protein</fullName>
    </submittedName>
</protein>
<proteinExistence type="predicted"/>
<keyword evidence="2" id="KW-1185">Reference proteome</keyword>
<reference evidence="1 2" key="1">
    <citation type="journal article" date="2013" name="Curr. Biol.">
        <title>Shared signatures of parasitism and phylogenomics unite Cryptomycota and microsporidia.</title>
        <authorList>
            <person name="James T.Y."/>
            <person name="Pelin A."/>
            <person name="Bonen L."/>
            <person name="Ahrendt S."/>
            <person name="Sain D."/>
            <person name="Corradi N."/>
            <person name="Stajich J.E."/>
        </authorList>
    </citation>
    <scope>NUCLEOTIDE SEQUENCE [LARGE SCALE GENOMIC DNA]</scope>
    <source>
        <strain evidence="1 2">CSF55</strain>
    </source>
</reference>
<organism evidence="1 2">
    <name type="scientific">Rozella allomycis (strain CSF55)</name>
    <dbReference type="NCBI Taxonomy" id="988480"/>
    <lineage>
        <taxon>Eukaryota</taxon>
        <taxon>Fungi</taxon>
        <taxon>Fungi incertae sedis</taxon>
        <taxon>Cryptomycota</taxon>
        <taxon>Cryptomycota incertae sedis</taxon>
        <taxon>Rozella</taxon>
    </lineage>
</organism>
<accession>A0A075APR2</accession>
<dbReference type="AlphaFoldDB" id="A0A075APR2"/>
<gene>
    <name evidence="1" type="ORF">O9G_004958</name>
</gene>
<dbReference type="EMBL" id="KE561170">
    <property type="protein sequence ID" value="EPZ32184.1"/>
    <property type="molecule type" value="Genomic_DNA"/>
</dbReference>
<sequence length="60" mass="6761">METIIGDSNIPIIVRPLNEEVDVSPNENCLKIHPDSGMLREDELIKTEEEKKSVVLKSTI</sequence>
<name>A0A075APR2_ROZAC</name>
<dbReference type="Proteomes" id="UP000030755">
    <property type="component" value="Unassembled WGS sequence"/>
</dbReference>